<dbReference type="RefSeq" id="WP_102241863.1">
    <property type="nucleotide sequence ID" value="NZ_CP025704.1"/>
</dbReference>
<evidence type="ECO:0000313" key="1">
    <source>
        <dbReference type="EMBL" id="AUN96568.1"/>
    </source>
</evidence>
<dbReference type="PANTHER" id="PTHR47478:SF1">
    <property type="entry name" value="PYRIMIDINE 5'-NUCLEOTIDASE YJJG"/>
    <property type="match status" value="1"/>
</dbReference>
<dbReference type="PANTHER" id="PTHR47478">
    <property type="match status" value="1"/>
</dbReference>
<dbReference type="KEGG" id="bsto:C0V70_00295"/>
<dbReference type="InterPro" id="IPR041492">
    <property type="entry name" value="HAD_2"/>
</dbReference>
<keyword evidence="2" id="KW-1185">Reference proteome</keyword>
<reference evidence="1 2" key="1">
    <citation type="submission" date="2018-01" db="EMBL/GenBank/DDBJ databases">
        <title>Complete genome sequence of Bacteriovorax stolpii DSM12778.</title>
        <authorList>
            <person name="Tang B."/>
            <person name="Chang J."/>
        </authorList>
    </citation>
    <scope>NUCLEOTIDE SEQUENCE [LARGE SCALE GENOMIC DNA]</scope>
    <source>
        <strain evidence="1 2">DSM 12778</strain>
    </source>
</reference>
<dbReference type="Gene3D" id="3.40.50.1000">
    <property type="entry name" value="HAD superfamily/HAD-like"/>
    <property type="match status" value="1"/>
</dbReference>
<dbReference type="Proteomes" id="UP000235584">
    <property type="component" value="Chromosome"/>
</dbReference>
<dbReference type="InterPro" id="IPR052550">
    <property type="entry name" value="Pyrimidine_5'-ntase_YjjG"/>
</dbReference>
<dbReference type="GO" id="GO:0008253">
    <property type="term" value="F:5'-nucleotidase activity"/>
    <property type="evidence" value="ECO:0007669"/>
    <property type="project" value="InterPro"/>
</dbReference>
<dbReference type="NCBIfam" id="TIGR02254">
    <property type="entry name" value="YjjG_YfnB"/>
    <property type="match status" value="1"/>
</dbReference>
<dbReference type="SUPFAM" id="SSF56784">
    <property type="entry name" value="HAD-like"/>
    <property type="match status" value="1"/>
</dbReference>
<accession>A0A2K9NM32</accession>
<dbReference type="NCBIfam" id="TIGR01549">
    <property type="entry name" value="HAD-SF-IA-v1"/>
    <property type="match status" value="1"/>
</dbReference>
<gene>
    <name evidence="1" type="ORF">C0V70_00295</name>
</gene>
<dbReference type="Pfam" id="PF13419">
    <property type="entry name" value="HAD_2"/>
    <property type="match status" value="1"/>
</dbReference>
<dbReference type="InterPro" id="IPR006439">
    <property type="entry name" value="HAD-SF_hydro_IA"/>
</dbReference>
<dbReference type="SFLD" id="SFLDS00003">
    <property type="entry name" value="Haloacid_Dehalogenase"/>
    <property type="match status" value="1"/>
</dbReference>
<sequence>MKYNLFLFDLDDTLLDFQASEKLCFTQTFIHFGVKDLLEEIHKTYKTENNHLWKQLERGEVDKDFLKVERFKRTLDIHKIEIPPHKMSEFYLEQLPKHVVLIDGAVEVLRHVKQFGEVGIITNGIEYTQRERIKNSELKDYIDFIAVSEECGFAKPDVRFFEFAASRSKNFVKESTIIIGDRFDADILGAHNFGIDSLWFNQHKTPNTSDLKPTYEAHSLSQVKKILS</sequence>
<dbReference type="OrthoDB" id="5297542at2"/>
<dbReference type="SFLD" id="SFLDG01129">
    <property type="entry name" value="C1.5:_HAD__Beta-PGM__Phosphata"/>
    <property type="match status" value="1"/>
</dbReference>
<dbReference type="InterPro" id="IPR023214">
    <property type="entry name" value="HAD_sf"/>
</dbReference>
<evidence type="ECO:0000313" key="2">
    <source>
        <dbReference type="Proteomes" id="UP000235584"/>
    </source>
</evidence>
<dbReference type="Gene3D" id="1.10.150.240">
    <property type="entry name" value="Putative phosphatase, domain 2"/>
    <property type="match status" value="1"/>
</dbReference>
<protein>
    <submittedName>
        <fullName evidence="1">Noncanonical pyrimidine nucleotidase, YjjG family</fullName>
    </submittedName>
</protein>
<dbReference type="InterPro" id="IPR023198">
    <property type="entry name" value="PGP-like_dom2"/>
</dbReference>
<proteinExistence type="predicted"/>
<organism evidence="1 2">
    <name type="scientific">Bacteriovorax stolpii</name>
    <name type="common">Bdellovibrio stolpii</name>
    <dbReference type="NCBI Taxonomy" id="960"/>
    <lineage>
        <taxon>Bacteria</taxon>
        <taxon>Pseudomonadati</taxon>
        <taxon>Bdellovibrionota</taxon>
        <taxon>Bacteriovoracia</taxon>
        <taxon>Bacteriovoracales</taxon>
        <taxon>Bacteriovoracaceae</taxon>
        <taxon>Bacteriovorax</taxon>
    </lineage>
</organism>
<dbReference type="InterPro" id="IPR036412">
    <property type="entry name" value="HAD-like_sf"/>
</dbReference>
<name>A0A2K9NM32_BACTC</name>
<dbReference type="InterPro" id="IPR011951">
    <property type="entry name" value="HAD-SF_hydro_IA_YjjG/PynA"/>
</dbReference>
<dbReference type="EMBL" id="CP025704">
    <property type="protein sequence ID" value="AUN96568.1"/>
    <property type="molecule type" value="Genomic_DNA"/>
</dbReference>
<dbReference type="AlphaFoldDB" id="A0A2K9NM32"/>